<reference evidence="3 4" key="1">
    <citation type="submission" date="2014-03" db="EMBL/GenBank/DDBJ databases">
        <title>The Genome Sequence of Plasmodium fragile nilgiri.</title>
        <authorList>
            <consortium name="The Broad Institute Genomics Platform"/>
            <consortium name="The Broad Institute Genome Sequencing Center for Infectious Disease"/>
            <person name="Neafsey D."/>
            <person name="Duraisingh M."/>
            <person name="Young S.K."/>
            <person name="Zeng Q."/>
            <person name="Gargeya S."/>
            <person name="Abouelleil A."/>
            <person name="Alvarado L."/>
            <person name="Chapman S.B."/>
            <person name="Gainer-Dewar J."/>
            <person name="Goldberg J."/>
            <person name="Griggs A."/>
            <person name="Gujja S."/>
            <person name="Hansen M."/>
            <person name="Howarth C."/>
            <person name="Imamovic A."/>
            <person name="Larimer J."/>
            <person name="Pearson M."/>
            <person name="Poon T.W."/>
            <person name="Priest M."/>
            <person name="Roberts A."/>
            <person name="Saif S."/>
            <person name="Shea T."/>
            <person name="Sykes S."/>
            <person name="Wortman J."/>
            <person name="Nusbaum C."/>
            <person name="Birren B."/>
        </authorList>
    </citation>
    <scope>NUCLEOTIDE SEQUENCE [LARGE SCALE GENOMIC DNA]</scope>
    <source>
        <strain evidence="4">nilgiri</strain>
    </source>
</reference>
<evidence type="ECO:0000256" key="1">
    <source>
        <dbReference type="SAM" id="SignalP"/>
    </source>
</evidence>
<sequence length="331" mass="41488">MKIMLLLSYVTSMLSILSSASDILPALSEYVKKYKTKTKTRRHHRSTTLEGDESMDMPEEWKEDQWGNFMKEVEDGWGNFNTRMKDLTSSWFDKKELEWEAWLKAMKNRWSFYNKNMDECVLNVIKNSLHWTDSQWEEWVTLMMNESREPPEHSGDEYILDVFRKNTTWSNEQWKEWIRTIIRESMENDWKYWVEEDKHKLENWRIDNFDKWKNKRMKQWKRRKWKAEEDEYWANWEINGSEDKSKEEIDKKNWAIWKERTDSEERQWEMYTERKKQEFLSKPVLPWIKWKNERTEMFEKWKQNLLATWIKEKEWHVWLFKDTQVYRRKLY</sequence>
<dbReference type="Pfam" id="PF12319">
    <property type="entry name" value="TryThrA_C"/>
    <property type="match status" value="2"/>
</dbReference>
<dbReference type="InterPro" id="IPR022089">
    <property type="entry name" value="Plasmodium-antigen_C"/>
</dbReference>
<feature type="signal peptide" evidence="1">
    <location>
        <begin position="1"/>
        <end position="20"/>
    </location>
</feature>
<evidence type="ECO:0000259" key="2">
    <source>
        <dbReference type="Pfam" id="PF12319"/>
    </source>
</evidence>
<dbReference type="AlphaFoldDB" id="A0A0D9QRK0"/>
<keyword evidence="4" id="KW-1185">Reference proteome</keyword>
<dbReference type="OMA" id="DEYWANW"/>
<feature type="domain" description="Tryptophan/threonine-rich plasmodium antigen C-terminal" evidence="2">
    <location>
        <begin position="154"/>
        <end position="318"/>
    </location>
</feature>
<feature type="chain" id="PRO_5002343845" description="Tryptophan/threonine-rich plasmodium antigen C-terminal domain-containing protein" evidence="1">
    <location>
        <begin position="21"/>
        <end position="331"/>
    </location>
</feature>
<gene>
    <name evidence="3" type="ORF">AK88_02082</name>
</gene>
<dbReference type="RefSeq" id="XP_012335139.1">
    <property type="nucleotide sequence ID" value="XM_012479716.1"/>
</dbReference>
<keyword evidence="1" id="KW-0732">Signal</keyword>
<proteinExistence type="predicted"/>
<evidence type="ECO:0000313" key="3">
    <source>
        <dbReference type="EMBL" id="KJP88301.1"/>
    </source>
</evidence>
<dbReference type="Proteomes" id="UP000054561">
    <property type="component" value="Unassembled WGS sequence"/>
</dbReference>
<dbReference type="VEuPathDB" id="PlasmoDB:AK88_02082"/>
<accession>A0A0D9QRK0</accession>
<evidence type="ECO:0000313" key="4">
    <source>
        <dbReference type="Proteomes" id="UP000054561"/>
    </source>
</evidence>
<name>A0A0D9QRK0_PLAFR</name>
<dbReference type="OrthoDB" id="382076at2759"/>
<dbReference type="EMBL" id="KQ001663">
    <property type="protein sequence ID" value="KJP88301.1"/>
    <property type="molecule type" value="Genomic_DNA"/>
</dbReference>
<dbReference type="GeneID" id="24267396"/>
<organism evidence="3 4">
    <name type="scientific">Plasmodium fragile</name>
    <dbReference type="NCBI Taxonomy" id="5857"/>
    <lineage>
        <taxon>Eukaryota</taxon>
        <taxon>Sar</taxon>
        <taxon>Alveolata</taxon>
        <taxon>Apicomplexa</taxon>
        <taxon>Aconoidasida</taxon>
        <taxon>Haemosporida</taxon>
        <taxon>Plasmodiidae</taxon>
        <taxon>Plasmodium</taxon>
        <taxon>Plasmodium (Plasmodium)</taxon>
    </lineage>
</organism>
<protein>
    <recommendedName>
        <fullName evidence="2">Tryptophan/threonine-rich plasmodium antigen C-terminal domain-containing protein</fullName>
    </recommendedName>
</protein>
<feature type="domain" description="Tryptophan/threonine-rich plasmodium antigen C-terminal" evidence="2">
    <location>
        <begin position="65"/>
        <end position="142"/>
    </location>
</feature>